<gene>
    <name evidence="1" type="ORF">ACOC_LOCUS1734</name>
</gene>
<dbReference type="AlphaFoldDB" id="A0A0R3PCY4"/>
<keyword evidence="2" id="KW-1185">Reference proteome</keyword>
<proteinExistence type="predicted"/>
<name>A0A0R3PCY4_ANGCS</name>
<organism evidence="3">
    <name type="scientific">Angiostrongylus costaricensis</name>
    <name type="common">Nematode worm</name>
    <dbReference type="NCBI Taxonomy" id="334426"/>
    <lineage>
        <taxon>Eukaryota</taxon>
        <taxon>Metazoa</taxon>
        <taxon>Ecdysozoa</taxon>
        <taxon>Nematoda</taxon>
        <taxon>Chromadorea</taxon>
        <taxon>Rhabditida</taxon>
        <taxon>Rhabditina</taxon>
        <taxon>Rhabditomorpha</taxon>
        <taxon>Strongyloidea</taxon>
        <taxon>Metastrongylidae</taxon>
        <taxon>Angiostrongylus</taxon>
    </lineage>
</organism>
<protein>
    <submittedName>
        <fullName evidence="3">DUF4220 domain-containing protein</fullName>
    </submittedName>
</protein>
<dbReference type="Proteomes" id="UP000267027">
    <property type="component" value="Unassembled WGS sequence"/>
</dbReference>
<evidence type="ECO:0000313" key="1">
    <source>
        <dbReference type="EMBL" id="VDM53319.1"/>
    </source>
</evidence>
<sequence length="558" mass="63143">MELQILKQRFPQIYFYEFTLGRNALQTVRSTGEIWIRVSVNVCTVQCRRRKFHHGKFDVGDKEGLGRLFGKHDNKVKLEIIFEIQENIRRQRNRWAGHIMRRTDNRWTKRIATRRFNEQLLHPAYFYLSLTEVFKHSNLFYEKCFRNQTEAEIAFKDFVSFIDEPLKTTNLLIEGPRAVIWKVLYPTAGPVLFVATFGFISFTQCLITSRQGPDEVWSPKLSVDIPLLGSGARHTFELVLCLLMDAGLTASPAVRKAKVCFDWFGKIWSLELPFVALLIMTSSTSMLENKTLFELEVARAVGHAEEWTVVIENAVIEALDPSAPEGTPSKVGKLINGEVEELIPNVVSSLVWVLPLCGELPISHKLSIDYRVKPTKESGSDEYRKVTDRLYSYRETFDLHVPKVAYELCAQMLSHQPGAQLCRAGAACDLVISLRSMIPYVELLYIVLDADEKLWTLSERAKVLQVKESGLGQIAFSVVPCSAGFLPYPSVSVYSCKSIGPRVSDTWTEGVDIVPGIQLLSFLRTGGKQIRVLSANQTGSETVESKKGLKHKLGKLFD</sequence>
<evidence type="ECO:0000313" key="2">
    <source>
        <dbReference type="Proteomes" id="UP000267027"/>
    </source>
</evidence>
<dbReference type="OrthoDB" id="10256906at2759"/>
<accession>A0A0R3PCY4</accession>
<reference evidence="1 2" key="2">
    <citation type="submission" date="2018-11" db="EMBL/GenBank/DDBJ databases">
        <authorList>
            <consortium name="Pathogen Informatics"/>
        </authorList>
    </citation>
    <scope>NUCLEOTIDE SEQUENCE [LARGE SCALE GENOMIC DNA]</scope>
    <source>
        <strain evidence="1 2">Costa Rica</strain>
    </source>
</reference>
<reference evidence="3" key="1">
    <citation type="submission" date="2017-02" db="UniProtKB">
        <authorList>
            <consortium name="WormBaseParasite"/>
        </authorList>
    </citation>
    <scope>IDENTIFICATION</scope>
</reference>
<dbReference type="EMBL" id="UYYA01000282">
    <property type="protein sequence ID" value="VDM53319.1"/>
    <property type="molecule type" value="Genomic_DNA"/>
</dbReference>
<dbReference type="WBParaSite" id="ACOC_0000173301-mRNA-1">
    <property type="protein sequence ID" value="ACOC_0000173301-mRNA-1"/>
    <property type="gene ID" value="ACOC_0000173301"/>
</dbReference>
<dbReference type="STRING" id="334426.A0A0R3PCY4"/>
<evidence type="ECO:0000313" key="3">
    <source>
        <dbReference type="WBParaSite" id="ACOC_0000173301-mRNA-1"/>
    </source>
</evidence>